<organism evidence="7 8">
    <name type="scientific">Piscinibacter terrae</name>
    <dbReference type="NCBI Taxonomy" id="2496871"/>
    <lineage>
        <taxon>Bacteria</taxon>
        <taxon>Pseudomonadati</taxon>
        <taxon>Pseudomonadota</taxon>
        <taxon>Betaproteobacteria</taxon>
        <taxon>Burkholderiales</taxon>
        <taxon>Sphaerotilaceae</taxon>
        <taxon>Piscinibacter</taxon>
    </lineage>
</organism>
<dbReference type="InterPro" id="IPR037682">
    <property type="entry name" value="TonB_C"/>
</dbReference>
<evidence type="ECO:0000313" key="8">
    <source>
        <dbReference type="Proteomes" id="UP000267464"/>
    </source>
</evidence>
<evidence type="ECO:0000256" key="1">
    <source>
        <dbReference type="ARBA" id="ARBA00004167"/>
    </source>
</evidence>
<evidence type="ECO:0000259" key="6">
    <source>
        <dbReference type="Pfam" id="PF03544"/>
    </source>
</evidence>
<evidence type="ECO:0000313" key="7">
    <source>
        <dbReference type="EMBL" id="RQP22322.1"/>
    </source>
</evidence>
<dbReference type="AlphaFoldDB" id="A0A3N7IU09"/>
<dbReference type="Pfam" id="PF03544">
    <property type="entry name" value="TonB_C"/>
    <property type="match status" value="1"/>
</dbReference>
<dbReference type="Gene3D" id="3.30.1150.10">
    <property type="match status" value="1"/>
</dbReference>
<gene>
    <name evidence="7" type="ORF">DZC73_21935</name>
</gene>
<dbReference type="GO" id="GO:0016020">
    <property type="term" value="C:membrane"/>
    <property type="evidence" value="ECO:0007669"/>
    <property type="project" value="UniProtKB-SubCell"/>
</dbReference>
<reference evidence="7 8" key="1">
    <citation type="submission" date="2018-08" db="EMBL/GenBank/DDBJ databases">
        <authorList>
            <person name="Khan S.A."/>
            <person name="Jeon C.O."/>
            <person name="Chun B.H."/>
            <person name="Jeong S.E."/>
        </authorList>
    </citation>
    <scope>NUCLEOTIDE SEQUENCE [LARGE SCALE GENOMIC DNA]</scope>
    <source>
        <strain evidence="7 8">S-16</strain>
    </source>
</reference>
<protein>
    <submittedName>
        <fullName evidence="7">TonB family protein</fullName>
    </submittedName>
</protein>
<evidence type="ECO:0000256" key="2">
    <source>
        <dbReference type="ARBA" id="ARBA00022692"/>
    </source>
</evidence>
<sequence>MSLMHARALPIAGRAITAGLLGWALSVAQAQPAAPASSRTDGEEPPSPVMTVPLVQPNTVCQSMPPPEMPAAALREGRSGWVLVEGMMDRTGITQVRVLRERGGRGFGAAAIAAVRGYQCAATEAKPQIRFRQEFVFRIEDSPPPALQEGFGLHAFESGAGARLGFIEQMAFGGCPVRAKLLLKRHRGEPNAVLDAGRITDPRVLEWLGTLVPRTDYMIPNPAGNWVEFRCLEKDGRLFLQ</sequence>
<dbReference type="EMBL" id="QUSW01000007">
    <property type="protein sequence ID" value="RQP22322.1"/>
    <property type="molecule type" value="Genomic_DNA"/>
</dbReference>
<feature type="domain" description="TonB C-terminal" evidence="6">
    <location>
        <begin position="66"/>
        <end position="138"/>
    </location>
</feature>
<dbReference type="SUPFAM" id="SSF74653">
    <property type="entry name" value="TolA/TonB C-terminal domain"/>
    <property type="match status" value="1"/>
</dbReference>
<proteinExistence type="predicted"/>
<dbReference type="InterPro" id="IPR006260">
    <property type="entry name" value="TonB/TolA_C"/>
</dbReference>
<keyword evidence="3" id="KW-1133">Transmembrane helix</keyword>
<accession>A0A3N7IU09</accession>
<dbReference type="NCBIfam" id="TIGR01352">
    <property type="entry name" value="tonB_Cterm"/>
    <property type="match status" value="1"/>
</dbReference>
<keyword evidence="4" id="KW-0472">Membrane</keyword>
<feature type="signal peptide" evidence="5">
    <location>
        <begin position="1"/>
        <end position="30"/>
    </location>
</feature>
<feature type="chain" id="PRO_5018268029" evidence="5">
    <location>
        <begin position="31"/>
        <end position="241"/>
    </location>
</feature>
<dbReference type="GO" id="GO:0055085">
    <property type="term" value="P:transmembrane transport"/>
    <property type="evidence" value="ECO:0007669"/>
    <property type="project" value="InterPro"/>
</dbReference>
<keyword evidence="8" id="KW-1185">Reference proteome</keyword>
<evidence type="ECO:0000256" key="5">
    <source>
        <dbReference type="SAM" id="SignalP"/>
    </source>
</evidence>
<keyword evidence="2" id="KW-0812">Transmembrane</keyword>
<evidence type="ECO:0000256" key="4">
    <source>
        <dbReference type="ARBA" id="ARBA00023136"/>
    </source>
</evidence>
<dbReference type="OrthoDB" id="9796020at2"/>
<reference evidence="7 8" key="2">
    <citation type="submission" date="2018-12" db="EMBL/GenBank/DDBJ databases">
        <title>Rhizobacter gummiphilus sp. nov., a rubber-degrading bacterium isolated from the soil of a botanical garden in Japan.</title>
        <authorList>
            <person name="Shunsuke S.S."/>
        </authorList>
    </citation>
    <scope>NUCLEOTIDE SEQUENCE [LARGE SCALE GENOMIC DNA]</scope>
    <source>
        <strain evidence="7 8">S-16</strain>
    </source>
</reference>
<evidence type="ECO:0000256" key="3">
    <source>
        <dbReference type="ARBA" id="ARBA00022989"/>
    </source>
</evidence>
<name>A0A3N7IU09_9BURK</name>
<dbReference type="Proteomes" id="UP000267464">
    <property type="component" value="Unassembled WGS sequence"/>
</dbReference>
<comment type="caution">
    <text evidence="7">The sequence shown here is derived from an EMBL/GenBank/DDBJ whole genome shotgun (WGS) entry which is preliminary data.</text>
</comment>
<keyword evidence="5" id="KW-0732">Signal</keyword>
<dbReference type="RefSeq" id="WP_124542535.1">
    <property type="nucleotide sequence ID" value="NZ_QUSW01000007.1"/>
</dbReference>
<comment type="subcellular location">
    <subcellularLocation>
        <location evidence="1">Membrane</location>
        <topology evidence="1">Single-pass membrane protein</topology>
    </subcellularLocation>
</comment>